<evidence type="ECO:0000256" key="6">
    <source>
        <dbReference type="SAM" id="Phobius"/>
    </source>
</evidence>
<gene>
    <name evidence="7" type="ORF">COV55_02010</name>
</gene>
<dbReference type="Pfam" id="PF07963">
    <property type="entry name" value="N_methyl"/>
    <property type="match status" value="1"/>
</dbReference>
<dbReference type="SUPFAM" id="SSF54523">
    <property type="entry name" value="Pili subunits"/>
    <property type="match status" value="1"/>
</dbReference>
<protein>
    <recommendedName>
        <fullName evidence="9">Prepilin-type cleavage/methylation domain-containing protein</fullName>
    </recommendedName>
</protein>
<evidence type="ECO:0000256" key="1">
    <source>
        <dbReference type="ARBA" id="ARBA00004167"/>
    </source>
</evidence>
<evidence type="ECO:0000256" key="4">
    <source>
        <dbReference type="ARBA" id="ARBA00022989"/>
    </source>
</evidence>
<evidence type="ECO:0000313" key="7">
    <source>
        <dbReference type="EMBL" id="PIR06858.1"/>
    </source>
</evidence>
<dbReference type="Proteomes" id="UP000230564">
    <property type="component" value="Unassembled WGS sequence"/>
</dbReference>
<evidence type="ECO:0000313" key="8">
    <source>
        <dbReference type="Proteomes" id="UP000230564"/>
    </source>
</evidence>
<evidence type="ECO:0000256" key="2">
    <source>
        <dbReference type="ARBA" id="ARBA00022481"/>
    </source>
</evidence>
<name>A0A2H0ND83_9BACT</name>
<sequence>MLDRKGGDKMKNKRGFTLVELLVVIAIIGILSSVAIVNLNSAKQKARAASVQAALSQLTTAVIICHDDNLNLTPDGGTPAAVCDGEVGDVPAVGRPICAGSTANWPTIDTTFTYSGACDSTIGTSWSFAASDGTKTVTCTQTGCAIS</sequence>
<reference evidence="7 8" key="1">
    <citation type="submission" date="2017-09" db="EMBL/GenBank/DDBJ databases">
        <title>Depth-based differentiation of microbial function through sediment-hosted aquifers and enrichment of novel symbionts in the deep terrestrial subsurface.</title>
        <authorList>
            <person name="Probst A.J."/>
            <person name="Ladd B."/>
            <person name="Jarett J.K."/>
            <person name="Geller-Mcgrath D.E."/>
            <person name="Sieber C.M."/>
            <person name="Emerson J.B."/>
            <person name="Anantharaman K."/>
            <person name="Thomas B.C."/>
            <person name="Malmstrom R."/>
            <person name="Stieglmeier M."/>
            <person name="Klingl A."/>
            <person name="Woyke T."/>
            <person name="Ryan C.M."/>
            <person name="Banfield J.F."/>
        </authorList>
    </citation>
    <scope>NUCLEOTIDE SEQUENCE [LARGE SCALE GENOMIC DNA]</scope>
    <source>
        <strain evidence="7">CG11_big_fil_rev_8_21_14_0_20_36_20</strain>
    </source>
</reference>
<feature type="transmembrane region" description="Helical" evidence="6">
    <location>
        <begin position="21"/>
        <end position="39"/>
    </location>
</feature>
<evidence type="ECO:0000256" key="5">
    <source>
        <dbReference type="ARBA" id="ARBA00023136"/>
    </source>
</evidence>
<keyword evidence="5 6" id="KW-0472">Membrane</keyword>
<keyword evidence="4 6" id="KW-1133">Transmembrane helix</keyword>
<dbReference type="AlphaFoldDB" id="A0A2H0ND83"/>
<dbReference type="InterPro" id="IPR012902">
    <property type="entry name" value="N_methyl_site"/>
</dbReference>
<dbReference type="Gene3D" id="3.30.700.10">
    <property type="entry name" value="Glycoprotein, Type 4 Pilin"/>
    <property type="match status" value="1"/>
</dbReference>
<accession>A0A2H0ND83</accession>
<keyword evidence="2" id="KW-0488">Methylation</keyword>
<dbReference type="EMBL" id="PCWQ01000008">
    <property type="protein sequence ID" value="PIR06858.1"/>
    <property type="molecule type" value="Genomic_DNA"/>
</dbReference>
<comment type="subcellular location">
    <subcellularLocation>
        <location evidence="1">Membrane</location>
        <topology evidence="1">Single-pass membrane protein</topology>
    </subcellularLocation>
</comment>
<dbReference type="PANTHER" id="PTHR30093:SF44">
    <property type="entry name" value="TYPE II SECRETION SYSTEM CORE PROTEIN G"/>
    <property type="match status" value="1"/>
</dbReference>
<dbReference type="PROSITE" id="PS00409">
    <property type="entry name" value="PROKAR_NTER_METHYL"/>
    <property type="match status" value="1"/>
</dbReference>
<comment type="caution">
    <text evidence="7">The sequence shown here is derived from an EMBL/GenBank/DDBJ whole genome shotgun (WGS) entry which is preliminary data.</text>
</comment>
<proteinExistence type="predicted"/>
<dbReference type="GO" id="GO:0016020">
    <property type="term" value="C:membrane"/>
    <property type="evidence" value="ECO:0007669"/>
    <property type="project" value="UniProtKB-SubCell"/>
</dbReference>
<dbReference type="InterPro" id="IPR045584">
    <property type="entry name" value="Pilin-like"/>
</dbReference>
<dbReference type="PANTHER" id="PTHR30093">
    <property type="entry name" value="GENERAL SECRETION PATHWAY PROTEIN G"/>
    <property type="match status" value="1"/>
</dbReference>
<organism evidence="7 8">
    <name type="scientific">Candidatus Komeilibacteria bacterium CG11_big_fil_rev_8_21_14_0_20_36_20</name>
    <dbReference type="NCBI Taxonomy" id="1974477"/>
    <lineage>
        <taxon>Bacteria</taxon>
        <taxon>Candidatus Komeiliibacteriota</taxon>
    </lineage>
</organism>
<evidence type="ECO:0008006" key="9">
    <source>
        <dbReference type="Google" id="ProtNLM"/>
    </source>
</evidence>
<keyword evidence="3 6" id="KW-0812">Transmembrane</keyword>
<evidence type="ECO:0000256" key="3">
    <source>
        <dbReference type="ARBA" id="ARBA00022692"/>
    </source>
</evidence>
<dbReference type="NCBIfam" id="TIGR02532">
    <property type="entry name" value="IV_pilin_GFxxxE"/>
    <property type="match status" value="1"/>
</dbReference>